<dbReference type="Gene3D" id="2.60.120.740">
    <property type="match status" value="1"/>
</dbReference>
<sequence length="314" mass="35048">MIFFVQLLAFHIVHGTFALGTLYKSTASCFGVISPASNSMSSSCPPGEVIAIKTFTVAYKAAALNCTLDSVRIQNQFQLCCSNITEQDCQMSYNIHPNNAVQYIEKCNGRRSCNVMATVVLPQDCIGVPDHYPNYMHINYYCIPETGILSSMSGTITSTSLGQHVYLQSPGFNNSQKIPSGKTLTCSVHTCDMGSKLSITLRQIVMENNYDDHHQSNNNNGFNIYTNDADHHNHYHNKNNNRFNIYTNDDDHFSSNNNGFNINTFDDQHHSNNNRFNIYTNVPIWNPNETTNPGYAPSSSSSYEVFVRIAEGAS</sequence>
<feature type="signal peptide" evidence="1">
    <location>
        <begin position="1"/>
        <end position="18"/>
    </location>
</feature>
<protein>
    <recommendedName>
        <fullName evidence="4">SUEL-type lectin domain-containing protein</fullName>
    </recommendedName>
</protein>
<dbReference type="InterPro" id="IPR043159">
    <property type="entry name" value="Lectin_gal-bd_sf"/>
</dbReference>
<name>A0ABY7FY10_MYAAR</name>
<dbReference type="Proteomes" id="UP001164746">
    <property type="component" value="Chromosome 14"/>
</dbReference>
<evidence type="ECO:0000313" key="2">
    <source>
        <dbReference type="EMBL" id="WAR25711.1"/>
    </source>
</evidence>
<evidence type="ECO:0008006" key="4">
    <source>
        <dbReference type="Google" id="ProtNLM"/>
    </source>
</evidence>
<proteinExistence type="predicted"/>
<keyword evidence="3" id="KW-1185">Reference proteome</keyword>
<keyword evidence="1" id="KW-0732">Signal</keyword>
<evidence type="ECO:0000256" key="1">
    <source>
        <dbReference type="SAM" id="SignalP"/>
    </source>
</evidence>
<dbReference type="EMBL" id="CP111025">
    <property type="protein sequence ID" value="WAR25711.1"/>
    <property type="molecule type" value="Genomic_DNA"/>
</dbReference>
<evidence type="ECO:0000313" key="3">
    <source>
        <dbReference type="Proteomes" id="UP001164746"/>
    </source>
</evidence>
<reference evidence="2" key="1">
    <citation type="submission" date="2022-11" db="EMBL/GenBank/DDBJ databases">
        <title>Centuries of genome instability and evolution in soft-shell clam transmissible cancer (bioRxiv).</title>
        <authorList>
            <person name="Hart S.F.M."/>
            <person name="Yonemitsu M.A."/>
            <person name="Giersch R.M."/>
            <person name="Beal B.F."/>
            <person name="Arriagada G."/>
            <person name="Davis B.W."/>
            <person name="Ostrander E.A."/>
            <person name="Goff S.P."/>
            <person name="Metzger M.J."/>
        </authorList>
    </citation>
    <scope>NUCLEOTIDE SEQUENCE</scope>
    <source>
        <strain evidence="2">MELC-2E11</strain>
        <tissue evidence="2">Siphon/mantle</tissue>
    </source>
</reference>
<dbReference type="CDD" id="cd22823">
    <property type="entry name" value="Gal_Rha_Lectin"/>
    <property type="match status" value="1"/>
</dbReference>
<feature type="chain" id="PRO_5046762099" description="SUEL-type lectin domain-containing protein" evidence="1">
    <location>
        <begin position="19"/>
        <end position="314"/>
    </location>
</feature>
<organism evidence="2 3">
    <name type="scientific">Mya arenaria</name>
    <name type="common">Soft-shell clam</name>
    <dbReference type="NCBI Taxonomy" id="6604"/>
    <lineage>
        <taxon>Eukaryota</taxon>
        <taxon>Metazoa</taxon>
        <taxon>Spiralia</taxon>
        <taxon>Lophotrochozoa</taxon>
        <taxon>Mollusca</taxon>
        <taxon>Bivalvia</taxon>
        <taxon>Autobranchia</taxon>
        <taxon>Heteroconchia</taxon>
        <taxon>Euheterodonta</taxon>
        <taxon>Imparidentia</taxon>
        <taxon>Neoheterodontei</taxon>
        <taxon>Myida</taxon>
        <taxon>Myoidea</taxon>
        <taxon>Myidae</taxon>
        <taxon>Mya</taxon>
    </lineage>
</organism>
<gene>
    <name evidence="2" type="ORF">MAR_011415</name>
</gene>
<accession>A0ABY7FY10</accession>